<proteinExistence type="predicted"/>
<dbReference type="GO" id="GO:0016020">
    <property type="term" value="C:membrane"/>
    <property type="evidence" value="ECO:0007669"/>
    <property type="project" value="TreeGrafter"/>
</dbReference>
<dbReference type="RefSeq" id="WP_087460606.1">
    <property type="nucleotide sequence ID" value="NZ_CP021425.1"/>
</dbReference>
<evidence type="ECO:0000313" key="2">
    <source>
        <dbReference type="EMBL" id="ARU55506.1"/>
    </source>
</evidence>
<dbReference type="Pfam" id="PF12146">
    <property type="entry name" value="Hydrolase_4"/>
    <property type="match status" value="1"/>
</dbReference>
<reference evidence="2 3" key="1">
    <citation type="submission" date="2017-05" db="EMBL/GenBank/DDBJ databases">
        <title>Genomic insights into alkan degradation activity of Oleiphilus messinensis.</title>
        <authorList>
            <person name="Kozyavkin S.A."/>
            <person name="Slesarev A.I."/>
            <person name="Golyshin P.N."/>
            <person name="Korzhenkov A."/>
            <person name="Golyshina O.N."/>
            <person name="Toshchakov S.V."/>
        </authorList>
    </citation>
    <scope>NUCLEOTIDE SEQUENCE [LARGE SCALE GENOMIC DNA]</scope>
    <source>
        <strain evidence="2 3">ME102</strain>
    </source>
</reference>
<dbReference type="Gene3D" id="3.40.50.1820">
    <property type="entry name" value="alpha/beta hydrolase"/>
    <property type="match status" value="1"/>
</dbReference>
<dbReference type="InterPro" id="IPR029058">
    <property type="entry name" value="AB_hydrolase_fold"/>
</dbReference>
<organism evidence="2 3">
    <name type="scientific">Oleiphilus messinensis</name>
    <dbReference type="NCBI Taxonomy" id="141451"/>
    <lineage>
        <taxon>Bacteria</taxon>
        <taxon>Pseudomonadati</taxon>
        <taxon>Pseudomonadota</taxon>
        <taxon>Gammaproteobacteria</taxon>
        <taxon>Oceanospirillales</taxon>
        <taxon>Oleiphilaceae</taxon>
        <taxon>Oleiphilus</taxon>
    </lineage>
</organism>
<dbReference type="PANTHER" id="PTHR43798">
    <property type="entry name" value="MONOACYLGLYCEROL LIPASE"/>
    <property type="match status" value="1"/>
</dbReference>
<dbReference type="PANTHER" id="PTHR43798:SF33">
    <property type="entry name" value="HYDROLASE, PUTATIVE (AFU_ORTHOLOGUE AFUA_2G14860)-RELATED"/>
    <property type="match status" value="1"/>
</dbReference>
<dbReference type="SUPFAM" id="SSF53474">
    <property type="entry name" value="alpha/beta-Hydrolases"/>
    <property type="match status" value="1"/>
</dbReference>
<accession>A0A1Y0I6U9</accession>
<protein>
    <submittedName>
        <fullName evidence="2">Lysophospholipase</fullName>
    </submittedName>
</protein>
<dbReference type="AlphaFoldDB" id="A0A1Y0I6U9"/>
<dbReference type="OrthoDB" id="5416147at2"/>
<dbReference type="InterPro" id="IPR022742">
    <property type="entry name" value="Hydrolase_4"/>
</dbReference>
<dbReference type="EMBL" id="CP021425">
    <property type="protein sequence ID" value="ARU55506.1"/>
    <property type="molecule type" value="Genomic_DNA"/>
</dbReference>
<evidence type="ECO:0000313" key="3">
    <source>
        <dbReference type="Proteomes" id="UP000196027"/>
    </source>
</evidence>
<name>A0A1Y0I6U9_9GAMM</name>
<feature type="domain" description="Serine aminopeptidase S33" evidence="1">
    <location>
        <begin position="75"/>
        <end position="285"/>
    </location>
</feature>
<dbReference type="InterPro" id="IPR050266">
    <property type="entry name" value="AB_hydrolase_sf"/>
</dbReference>
<gene>
    <name evidence="2" type="ORF">OLMES_1429</name>
</gene>
<dbReference type="KEGG" id="ome:OLMES_1429"/>
<dbReference type="Proteomes" id="UP000196027">
    <property type="component" value="Chromosome"/>
</dbReference>
<evidence type="ECO:0000259" key="1">
    <source>
        <dbReference type="Pfam" id="PF12146"/>
    </source>
</evidence>
<keyword evidence="3" id="KW-1185">Reference proteome</keyword>
<sequence>MINVLMVLILILGAMILAYFLGPRPEFALDPLPVQLDEDLDHYIQAAEARYTDITPGAEKKIFWANPTKKQQTEYALVYIHGFSASRQELSPVPENIAASLSANLFCTRLRGHGRKPSETLGEATLAEWLHDTREALEIGRQLGRKVILMGTSTGASLLTWLMAEDSMTGVAGAILLSPNFSPKDKKSWLVLQPWGRQLLKLMLGEFRKWDAGNSLQEQFWSTRYPASVLIEMMGAVNLAKNSAVEHIKLPLLILYSPRDEVVSVTEIQTMFRRFGSDPKALIAIESPQDGSAHVLAGDILSPATNQVVASEILQFIDKLSAATSQPDLARYGRNTN</sequence>